<comment type="similarity">
    <text evidence="2">Belongs to the glutaredoxin family. CC-type subfamily.</text>
</comment>
<accession>A0AAQ3RJZ1</accession>
<keyword evidence="5" id="KW-0812">Transmembrane</keyword>
<keyword evidence="3" id="KW-0963">Cytoplasm</keyword>
<protein>
    <recommendedName>
        <fullName evidence="6">Glutaredoxin domain-containing protein</fullName>
    </recommendedName>
</protein>
<organism evidence="7 8">
    <name type="scientific">Vigna mungo</name>
    <name type="common">Black gram</name>
    <name type="synonym">Phaseolus mungo</name>
    <dbReference type="NCBI Taxonomy" id="3915"/>
    <lineage>
        <taxon>Eukaryota</taxon>
        <taxon>Viridiplantae</taxon>
        <taxon>Streptophyta</taxon>
        <taxon>Embryophyta</taxon>
        <taxon>Tracheophyta</taxon>
        <taxon>Spermatophyta</taxon>
        <taxon>Magnoliopsida</taxon>
        <taxon>eudicotyledons</taxon>
        <taxon>Gunneridae</taxon>
        <taxon>Pentapetalae</taxon>
        <taxon>rosids</taxon>
        <taxon>fabids</taxon>
        <taxon>Fabales</taxon>
        <taxon>Fabaceae</taxon>
        <taxon>Papilionoideae</taxon>
        <taxon>50 kb inversion clade</taxon>
        <taxon>NPAAA clade</taxon>
        <taxon>indigoferoid/millettioid clade</taxon>
        <taxon>Phaseoleae</taxon>
        <taxon>Vigna</taxon>
    </lineage>
</organism>
<evidence type="ECO:0000256" key="2">
    <source>
        <dbReference type="ARBA" id="ARBA00007568"/>
    </source>
</evidence>
<reference evidence="7 8" key="1">
    <citation type="journal article" date="2023" name="Life. Sci Alliance">
        <title>Evolutionary insights into 3D genome organization and epigenetic landscape of Vigna mungo.</title>
        <authorList>
            <person name="Junaid A."/>
            <person name="Singh B."/>
            <person name="Bhatia S."/>
        </authorList>
    </citation>
    <scope>NUCLEOTIDE SEQUENCE [LARGE SCALE GENOMIC DNA]</scope>
    <source>
        <strain evidence="7">Urdbean</strain>
    </source>
</reference>
<evidence type="ECO:0000259" key="6">
    <source>
        <dbReference type="Pfam" id="PF00462"/>
    </source>
</evidence>
<dbReference type="SUPFAM" id="SSF52833">
    <property type="entry name" value="Thioredoxin-like"/>
    <property type="match status" value="1"/>
</dbReference>
<evidence type="ECO:0000313" key="7">
    <source>
        <dbReference type="EMBL" id="WVY95607.1"/>
    </source>
</evidence>
<keyword evidence="5" id="KW-1133">Transmembrane helix</keyword>
<keyword evidence="8" id="KW-1185">Reference proteome</keyword>
<comment type="subcellular location">
    <subcellularLocation>
        <location evidence="1">Cytoplasm</location>
    </subcellularLocation>
</comment>
<dbReference type="InterPro" id="IPR036249">
    <property type="entry name" value="Thioredoxin-like_sf"/>
</dbReference>
<gene>
    <name evidence="7" type="ORF">V8G54_027758</name>
</gene>
<dbReference type="InterPro" id="IPR011905">
    <property type="entry name" value="GlrX-like_pln_2"/>
</dbReference>
<feature type="domain" description="Glutaredoxin" evidence="6">
    <location>
        <begin position="13"/>
        <end position="75"/>
    </location>
</feature>
<dbReference type="Gene3D" id="3.40.30.10">
    <property type="entry name" value="Glutaredoxin"/>
    <property type="match status" value="1"/>
</dbReference>
<evidence type="ECO:0000313" key="8">
    <source>
        <dbReference type="Proteomes" id="UP001374535"/>
    </source>
</evidence>
<dbReference type="NCBIfam" id="TIGR02189">
    <property type="entry name" value="GlrX-like_plant"/>
    <property type="match status" value="1"/>
</dbReference>
<sequence length="325" mass="36300">MEKVIRLSAERGVVVFTKSSCCLCYAVNILFQELQVDPVVHEIDKDPEGKEMEKALTRLGCSAPVPAVFIGGTLVGSTNEHPITGHRRRHQSPSPSTVAVTDHQKDVAPSFIVGFPDTLKNHLDCLYSFIFILFFFLLQYRTSLLPFFLPPMANNNSSSISNPHEPSKSFTCITLSSVTKLLPSNYLTWKLQVEALLDGYDLLKYPDGSFPMSPMTISTTVVPPTSNPAYQTWRRQDLLIYGALLTTLSPEVASLVSQTTTSHDLWTLLQRTYAKASRSHLKQLKERLHTASKGNQSNTTYMHSLKQNTKPLLYPRKIQSNIGPS</sequence>
<keyword evidence="5" id="KW-0472">Membrane</keyword>
<name>A0AAQ3RJZ1_VIGMU</name>
<dbReference type="Pfam" id="PF00462">
    <property type="entry name" value="Glutaredoxin"/>
    <property type="match status" value="1"/>
</dbReference>
<evidence type="ECO:0000256" key="5">
    <source>
        <dbReference type="SAM" id="Phobius"/>
    </source>
</evidence>
<feature type="transmembrane region" description="Helical" evidence="5">
    <location>
        <begin position="126"/>
        <end position="149"/>
    </location>
</feature>
<dbReference type="EMBL" id="CP144692">
    <property type="protein sequence ID" value="WVY95607.1"/>
    <property type="molecule type" value="Genomic_DNA"/>
</dbReference>
<dbReference type="InterPro" id="IPR002109">
    <property type="entry name" value="Glutaredoxin"/>
</dbReference>
<dbReference type="Pfam" id="PF14223">
    <property type="entry name" value="Retrotran_gag_2"/>
    <property type="match status" value="1"/>
</dbReference>
<dbReference type="PANTHER" id="PTHR10168">
    <property type="entry name" value="GLUTAREDOXIN"/>
    <property type="match status" value="1"/>
</dbReference>
<keyword evidence="4" id="KW-0676">Redox-active center</keyword>
<evidence type="ECO:0000256" key="3">
    <source>
        <dbReference type="ARBA" id="ARBA00022490"/>
    </source>
</evidence>
<proteinExistence type="inferred from homology"/>
<dbReference type="PROSITE" id="PS51354">
    <property type="entry name" value="GLUTAREDOXIN_2"/>
    <property type="match status" value="1"/>
</dbReference>
<evidence type="ECO:0000256" key="4">
    <source>
        <dbReference type="ARBA" id="ARBA00023284"/>
    </source>
</evidence>
<dbReference type="GO" id="GO:0005737">
    <property type="term" value="C:cytoplasm"/>
    <property type="evidence" value="ECO:0007669"/>
    <property type="project" value="UniProtKB-SubCell"/>
</dbReference>
<dbReference type="AlphaFoldDB" id="A0AAQ3RJZ1"/>
<evidence type="ECO:0000256" key="1">
    <source>
        <dbReference type="ARBA" id="ARBA00004496"/>
    </source>
</evidence>
<dbReference type="Proteomes" id="UP001374535">
    <property type="component" value="Chromosome 9"/>
</dbReference>